<organism evidence="8 9">
    <name type="scientific">Perkinsus olseni</name>
    <name type="common">Perkinsus atlanticus</name>
    <dbReference type="NCBI Taxonomy" id="32597"/>
    <lineage>
        <taxon>Eukaryota</taxon>
        <taxon>Sar</taxon>
        <taxon>Alveolata</taxon>
        <taxon>Perkinsozoa</taxon>
        <taxon>Perkinsea</taxon>
        <taxon>Perkinsida</taxon>
        <taxon>Perkinsidae</taxon>
        <taxon>Perkinsus</taxon>
    </lineage>
</organism>
<keyword evidence="3" id="KW-0508">mRNA splicing</keyword>
<feature type="domain" description="RRM" evidence="6">
    <location>
        <begin position="669"/>
        <end position="754"/>
    </location>
</feature>
<evidence type="ECO:0000256" key="4">
    <source>
        <dbReference type="PROSITE-ProRule" id="PRU00176"/>
    </source>
</evidence>
<dbReference type="InterPro" id="IPR000504">
    <property type="entry name" value="RRM_dom"/>
</dbReference>
<comment type="caution">
    <text evidence="8">The sequence shown here is derived from an EMBL/GenBank/DDBJ whole genome shotgun (WGS) entry which is preliminary data.</text>
</comment>
<keyword evidence="2 4" id="KW-0694">RNA-binding</keyword>
<name>A0A7J6PJZ8_PEROL</name>
<dbReference type="GO" id="GO:0003723">
    <property type="term" value="F:RNA binding"/>
    <property type="evidence" value="ECO:0007669"/>
    <property type="project" value="UniProtKB-UniRule"/>
</dbReference>
<evidence type="ECO:0000259" key="7">
    <source>
        <dbReference type="PROSITE" id="PS50848"/>
    </source>
</evidence>
<dbReference type="GO" id="GO:0008289">
    <property type="term" value="F:lipid binding"/>
    <property type="evidence" value="ECO:0007669"/>
    <property type="project" value="InterPro"/>
</dbReference>
<dbReference type="GO" id="GO:0008380">
    <property type="term" value="P:RNA splicing"/>
    <property type="evidence" value="ECO:0007669"/>
    <property type="project" value="UniProtKB-KW"/>
</dbReference>
<feature type="compositionally biased region" description="Basic and acidic residues" evidence="5">
    <location>
        <begin position="537"/>
        <end position="561"/>
    </location>
</feature>
<dbReference type="Proteomes" id="UP000541610">
    <property type="component" value="Unassembled WGS sequence"/>
</dbReference>
<evidence type="ECO:0000256" key="2">
    <source>
        <dbReference type="ARBA" id="ARBA00022884"/>
    </source>
</evidence>
<protein>
    <recommendedName>
        <fullName evidence="10">Splicing factor U2AF 65 kDa subunit</fullName>
    </recommendedName>
</protein>
<accession>A0A7J6PJZ8</accession>
<dbReference type="InterPro" id="IPR023393">
    <property type="entry name" value="START-like_dom_sf"/>
</dbReference>
<dbReference type="PROSITE" id="PS50848">
    <property type="entry name" value="START"/>
    <property type="match status" value="1"/>
</dbReference>
<dbReference type="SMART" id="SM00360">
    <property type="entry name" value="RRM"/>
    <property type="match status" value="1"/>
</dbReference>
<dbReference type="GO" id="GO:0006397">
    <property type="term" value="P:mRNA processing"/>
    <property type="evidence" value="ECO:0007669"/>
    <property type="project" value="UniProtKB-KW"/>
</dbReference>
<dbReference type="InterPro" id="IPR012677">
    <property type="entry name" value="Nucleotide-bd_a/b_plait_sf"/>
</dbReference>
<reference evidence="8 9" key="1">
    <citation type="submission" date="2020-04" db="EMBL/GenBank/DDBJ databases">
        <title>Perkinsus olseni comparative genomics.</title>
        <authorList>
            <person name="Bogema D.R."/>
        </authorList>
    </citation>
    <scope>NUCLEOTIDE SEQUENCE [LARGE SCALE GENOMIC DNA]</scope>
    <source>
        <strain evidence="8">00978-12</strain>
    </source>
</reference>
<dbReference type="InterPro" id="IPR035979">
    <property type="entry name" value="RBD_domain_sf"/>
</dbReference>
<feature type="region of interest" description="Disordered" evidence="5">
    <location>
        <begin position="943"/>
        <end position="985"/>
    </location>
</feature>
<proteinExistence type="predicted"/>
<feature type="compositionally biased region" description="Basic and acidic residues" evidence="5">
    <location>
        <begin position="456"/>
        <end position="511"/>
    </location>
</feature>
<dbReference type="InterPro" id="IPR002913">
    <property type="entry name" value="START_lipid-bd_dom"/>
</dbReference>
<dbReference type="Gene3D" id="3.30.70.330">
    <property type="match status" value="2"/>
</dbReference>
<feature type="region of interest" description="Disordered" evidence="5">
    <location>
        <begin position="1"/>
        <end position="25"/>
    </location>
</feature>
<dbReference type="SUPFAM" id="SSF55961">
    <property type="entry name" value="Bet v1-like"/>
    <property type="match status" value="1"/>
</dbReference>
<evidence type="ECO:0008006" key="10">
    <source>
        <dbReference type="Google" id="ProtNLM"/>
    </source>
</evidence>
<dbReference type="Gene3D" id="3.30.530.20">
    <property type="match status" value="1"/>
</dbReference>
<dbReference type="PANTHER" id="PTHR23139">
    <property type="entry name" value="RNA-BINDING PROTEIN"/>
    <property type="match status" value="1"/>
</dbReference>
<dbReference type="Pfam" id="PF01852">
    <property type="entry name" value="START"/>
    <property type="match status" value="1"/>
</dbReference>
<evidence type="ECO:0000259" key="6">
    <source>
        <dbReference type="PROSITE" id="PS50102"/>
    </source>
</evidence>
<feature type="region of interest" description="Disordered" evidence="5">
    <location>
        <begin position="454"/>
        <end position="628"/>
    </location>
</feature>
<evidence type="ECO:0000256" key="5">
    <source>
        <dbReference type="SAM" id="MobiDB-lite"/>
    </source>
</evidence>
<keyword evidence="1" id="KW-0507">mRNA processing</keyword>
<evidence type="ECO:0000256" key="1">
    <source>
        <dbReference type="ARBA" id="ARBA00022664"/>
    </source>
</evidence>
<evidence type="ECO:0000313" key="9">
    <source>
        <dbReference type="Proteomes" id="UP000541610"/>
    </source>
</evidence>
<dbReference type="EMBL" id="JABANP010000014">
    <property type="protein sequence ID" value="KAF4696046.1"/>
    <property type="molecule type" value="Genomic_DNA"/>
</dbReference>
<feature type="compositionally biased region" description="Acidic residues" evidence="5">
    <location>
        <begin position="1081"/>
        <end position="1106"/>
    </location>
</feature>
<evidence type="ECO:0000256" key="3">
    <source>
        <dbReference type="ARBA" id="ARBA00023187"/>
    </source>
</evidence>
<feature type="region of interest" description="Disordered" evidence="5">
    <location>
        <begin position="1079"/>
        <end position="1137"/>
    </location>
</feature>
<sequence>MMDDYGSTRQDGRHIGALGEQRSGSSSSLVLPCFRWLTSAARANDGLSWLCYRRDGKEYYDAEEGVDLVQGERAAARSGESVFPVGYARKDTSSSAPFGSSPLLMLPPPKPYYSLDSPHVRELNVQRHSDDGDVSFSSLPVHENDAHPSPVLSAYMSNSGSEGFLTPIEESVSSRMFRLQEARLAYNLTLAMRLGCTLRDGSSAAESSTALLTRNMVAGPPKMTAADDTHPDSVYKEDLRSLADELYEAAFANCSENPYDNCLLAYSESMTQPVIPMGGTRPLCLRIWRRDCSQTCLIRGEFYVEATPRAFCEFSSNNLSCRPEWDGSLTTARIIEEVDEGVDIAYLEFKQLSDDIPSRNAVVLRVIRPGPADSGAYITAACSIDHSEYVMNPREEMVRGDIRISYYIAHPLHHCNAEDIIGSRVEFLVEGDTEGLLPSVALVCPAVPLLLPMGTSRERSRDGRGEDRSRERSKRRLDEEDKDDSSKRKDESVGRKRSSRDDQANDRKRDEQQDDLDDDRRRRHHSKREGEGDRDDDDGHRRGSRRDDWTARRSSRDDRSSRRSRSRDRRGGHRRHHHRYDSRERSRRRPSPSRRERRSRERRPDRRKRWSRSPSERRKPFKFDSPPKELAAQAAVGASLLPQTVVSSSSTIKEAFNATLAAERQKIARELYVGQIPPGISAAQLIDVLNDGLMNMGANAMPGRPIVHGWLGGDGLFAFVEFRTAEEASIALERLNGHQLKSYGVTIKVGRPKGYMGPAPEDSVNAFTAGTAAAAAATIPGGVSAAEVSSDTSRLCLTGFPVKASEHSIKRALRSASKGEIRHLELLKHTWNDEQIVLAVFECGDIESEHRLKKKGEVEIQGMKAKIINPKDAIVKGYMNLDGDVMKKAMGLEIVPSRILVMTNFAGSVEELLDDINYSDLLDDIKVECKSITGGVDVRSIIIPRPESQSATGGGGGGGADGDDDEVNTPDAQDNGQHHDSATMDDADNTTAAAQKDTAVPAVDMQVPGLGCCFIEFRNVEEAGQVKRILDGRFFGGHEVFVTYFSETRFQRGDFANPMPNTDEPELGLKDIGENAPLLDDGMEASDDEDMMEVADGDDDDDDDQDMNILDKEDTKARKKSKHPSPALAAEDLEIID</sequence>
<gene>
    <name evidence="8" type="ORF">FOZ60_002278</name>
</gene>
<feature type="domain" description="START" evidence="7">
    <location>
        <begin position="322"/>
        <end position="443"/>
    </location>
</feature>
<feature type="compositionally biased region" description="Basic residues" evidence="5">
    <location>
        <begin position="562"/>
        <end position="597"/>
    </location>
</feature>
<feature type="compositionally biased region" description="Basic and acidic residues" evidence="5">
    <location>
        <begin position="614"/>
        <end position="627"/>
    </location>
</feature>
<dbReference type="PROSITE" id="PS50102">
    <property type="entry name" value="RRM"/>
    <property type="match status" value="1"/>
</dbReference>
<dbReference type="SUPFAM" id="SSF54928">
    <property type="entry name" value="RNA-binding domain, RBD"/>
    <property type="match status" value="2"/>
</dbReference>
<dbReference type="CDD" id="cd12230">
    <property type="entry name" value="RRM1_U2AF65"/>
    <property type="match status" value="1"/>
</dbReference>
<dbReference type="AlphaFoldDB" id="A0A7J6PJZ8"/>
<evidence type="ECO:0000313" key="8">
    <source>
        <dbReference type="EMBL" id="KAF4696046.1"/>
    </source>
</evidence>
<dbReference type="OrthoDB" id="10266058at2759"/>